<dbReference type="CDD" id="cd00303">
    <property type="entry name" value="retropepsin_like"/>
    <property type="match status" value="1"/>
</dbReference>
<feature type="region of interest" description="Disordered" evidence="1">
    <location>
        <begin position="223"/>
        <end position="271"/>
    </location>
</feature>
<proteinExistence type="predicted"/>
<organism evidence="2 3">
    <name type="scientific">Phytophthora fragariaefolia</name>
    <dbReference type="NCBI Taxonomy" id="1490495"/>
    <lineage>
        <taxon>Eukaryota</taxon>
        <taxon>Sar</taxon>
        <taxon>Stramenopiles</taxon>
        <taxon>Oomycota</taxon>
        <taxon>Peronosporomycetes</taxon>
        <taxon>Peronosporales</taxon>
        <taxon>Peronosporaceae</taxon>
        <taxon>Phytophthora</taxon>
    </lineage>
</organism>
<dbReference type="AlphaFoldDB" id="A0A9W7D7Y4"/>
<dbReference type="Gene3D" id="2.40.70.10">
    <property type="entry name" value="Acid Proteases"/>
    <property type="match status" value="1"/>
</dbReference>
<dbReference type="Proteomes" id="UP001165121">
    <property type="component" value="Unassembled WGS sequence"/>
</dbReference>
<name>A0A9W7D7Y4_9STRA</name>
<keyword evidence="3" id="KW-1185">Reference proteome</keyword>
<dbReference type="InterPro" id="IPR021109">
    <property type="entry name" value="Peptidase_aspartic_dom_sf"/>
</dbReference>
<accession>A0A9W7D7Y4</accession>
<dbReference type="EMBL" id="BSXT01005595">
    <property type="protein sequence ID" value="GMF60974.1"/>
    <property type="molecule type" value="Genomic_DNA"/>
</dbReference>
<evidence type="ECO:0000256" key="1">
    <source>
        <dbReference type="SAM" id="MobiDB-lite"/>
    </source>
</evidence>
<sequence length="429" mass="47635">MCVVSGAEITVTMPVSAQRLRMRQRADVTILVERVDIGHAVSKTTAPSESHSHCKKKDAKPNLVILKVNSKRESSLRALVDCDASNNFVRLQSLARLDFEEVEVPQSLLEVRLATGVVVRTEKRVVRARFSYEEKKFLDERIVLDLDDKFDMVLGMPWLARHDPVIDWAKHTIVRIRTVREKNEPNQKTQIRSDFWGSRSVKGDAVVSTVVDTQVEQEWPVTEGSDLGASAPGADAIGPNTKGRSAVWRRGKRGASAPRANAASSADGWKRPAPEKLACSCAAGLHDEAVPNQAGFDCMRPRDDPADEQSMYARRAKLRKSRSGTEPLQAVSAGQTQRLDTTVETLSILTRTDTGLQYRKMALESPPTLASELTSLLAMSWKRFARDQHDGRIEQICILSDVERMKSEAEELKQLVTEGADAPRAKSKK</sequence>
<comment type="caution">
    <text evidence="2">The sequence shown here is derived from an EMBL/GenBank/DDBJ whole genome shotgun (WGS) entry which is preliminary data.</text>
</comment>
<protein>
    <submittedName>
        <fullName evidence="2">Unnamed protein product</fullName>
    </submittedName>
</protein>
<dbReference type="OrthoDB" id="144624at2759"/>
<reference evidence="2" key="1">
    <citation type="submission" date="2023-04" db="EMBL/GenBank/DDBJ databases">
        <title>Phytophthora fragariaefolia NBRC 109709.</title>
        <authorList>
            <person name="Ichikawa N."/>
            <person name="Sato H."/>
            <person name="Tonouchi N."/>
        </authorList>
    </citation>
    <scope>NUCLEOTIDE SEQUENCE</scope>
    <source>
        <strain evidence="2">NBRC 109709</strain>
    </source>
</reference>
<dbReference type="Pfam" id="PF08284">
    <property type="entry name" value="RVP_2"/>
    <property type="match status" value="1"/>
</dbReference>
<evidence type="ECO:0000313" key="2">
    <source>
        <dbReference type="EMBL" id="GMF60974.1"/>
    </source>
</evidence>
<evidence type="ECO:0000313" key="3">
    <source>
        <dbReference type="Proteomes" id="UP001165121"/>
    </source>
</evidence>
<gene>
    <name evidence="2" type="ORF">Pfra01_002652400</name>
</gene>
<feature type="compositionally biased region" description="Low complexity" evidence="1">
    <location>
        <begin position="255"/>
        <end position="266"/>
    </location>
</feature>